<evidence type="ECO:0000256" key="11">
    <source>
        <dbReference type="ARBA" id="ARBA00035124"/>
    </source>
</evidence>
<feature type="domain" description="Ubiquitin-like" evidence="14">
    <location>
        <begin position="553"/>
        <end position="628"/>
    </location>
</feature>
<dbReference type="PROSITE" id="PS00299">
    <property type="entry name" value="UBIQUITIN_1"/>
    <property type="match status" value="1"/>
</dbReference>
<dbReference type="Pfam" id="PF20644">
    <property type="entry name" value="Rrn7_cyclin_N"/>
    <property type="match status" value="1"/>
</dbReference>
<name>A0ABR0FLQ9_9PEZI</name>
<dbReference type="EMBL" id="JAFFGZ010000005">
    <property type="protein sequence ID" value="KAK4644398.1"/>
    <property type="molecule type" value="Genomic_DNA"/>
</dbReference>
<dbReference type="CDD" id="cd01803">
    <property type="entry name" value="Ubl_ubiquitin"/>
    <property type="match status" value="1"/>
</dbReference>
<dbReference type="InterPro" id="IPR029071">
    <property type="entry name" value="Ubiquitin-like_domsf"/>
</dbReference>
<evidence type="ECO:0000256" key="2">
    <source>
        <dbReference type="ARBA" id="ARBA00004123"/>
    </source>
</evidence>
<dbReference type="RefSeq" id="XP_062733374.1">
    <property type="nucleotide sequence ID" value="XM_062872490.1"/>
</dbReference>
<keyword evidence="9" id="KW-0539">Nucleus</keyword>
<dbReference type="Pfam" id="PF00240">
    <property type="entry name" value="ubiquitin"/>
    <property type="match status" value="1"/>
</dbReference>
<comment type="subunit">
    <text evidence="11">Part of the 60S ribosomal subunit.</text>
</comment>
<comment type="similarity">
    <text evidence="4">In the N-terminal section; belongs to the ubiquitin family.</text>
</comment>
<evidence type="ECO:0000256" key="6">
    <source>
        <dbReference type="ARBA" id="ARBA00022490"/>
    </source>
</evidence>
<keyword evidence="16" id="KW-1185">Reference proteome</keyword>
<dbReference type="InterPro" id="IPR050158">
    <property type="entry name" value="Ubiquitin_ubiquitin-like"/>
</dbReference>
<dbReference type="PANTHER" id="PTHR10666">
    <property type="entry name" value="UBIQUITIN"/>
    <property type="match status" value="1"/>
</dbReference>
<evidence type="ECO:0000256" key="9">
    <source>
        <dbReference type="ARBA" id="ARBA00023242"/>
    </source>
</evidence>
<dbReference type="Gene3D" id="3.10.20.90">
    <property type="entry name" value="Phosphatidylinositol 3-kinase Catalytic Subunit, Chain A, domain 1"/>
    <property type="match status" value="1"/>
</dbReference>
<dbReference type="InterPro" id="IPR048540">
    <property type="entry name" value="Rrn7_cyclin_N"/>
</dbReference>
<dbReference type="Proteomes" id="UP001322138">
    <property type="component" value="Unassembled WGS sequence"/>
</dbReference>
<dbReference type="Pfam" id="PF20645">
    <property type="entry name" value="Rrn7_cyclin_C"/>
    <property type="match status" value="1"/>
</dbReference>
<dbReference type="InterPro" id="IPR038587">
    <property type="entry name" value="Ribosomal_eL40_sf"/>
</dbReference>
<dbReference type="SMART" id="SM01377">
    <property type="entry name" value="Ribosomal_L40e"/>
    <property type="match status" value="1"/>
</dbReference>
<dbReference type="InterPro" id="IPR011332">
    <property type="entry name" value="Ribosomal_zn-bd"/>
</dbReference>
<comment type="function">
    <text evidence="12">Component of the ribosome, a large ribonucleoprotein complex responsible for the synthesis of proteins in the cell. The small ribosomal subunit (SSU) binds messenger RNAs (mRNAs) and translates the encoded message by selecting cognate aminoacyl-transfer RNA (tRNA) molecules. The large subunit (LSU) contains the ribosomal catalytic site termed the peptidyl transferase center (PTC), which catalyzes the formation of peptide bonds, thereby polymerizing the amino acids delivered by tRNAs into a polypeptide chain. The nascent polypeptides leave the ribosome through a tunnel in the LSU and interact with protein factors that function in enzymatic processing, targeting, and the membrane insertion of nascent chains at the exit of the ribosomal tunnel. eL40 is essential for translation of a subset of cellular transcripts, including stress response transcripts, such as DDR2.</text>
</comment>
<reference evidence="15 16" key="1">
    <citation type="journal article" date="2023" name="bioRxiv">
        <title>High-quality genome assemblies of four members of thePodospora anserinaspecies complex.</title>
        <authorList>
            <person name="Ament-Velasquez S.L."/>
            <person name="Vogan A.A."/>
            <person name="Wallerman O."/>
            <person name="Hartmann F."/>
            <person name="Gautier V."/>
            <person name="Silar P."/>
            <person name="Giraud T."/>
            <person name="Johannesson H."/>
        </authorList>
    </citation>
    <scope>NUCLEOTIDE SEQUENCE [LARGE SCALE GENOMIC DNA]</scope>
    <source>
        <strain evidence="15 16">CBS 112042</strain>
    </source>
</reference>
<dbReference type="InterPro" id="IPR019956">
    <property type="entry name" value="Ubiquitin_dom"/>
</dbReference>
<comment type="caution">
    <text evidence="15">The sequence shown here is derived from an EMBL/GenBank/DDBJ whole genome shotgun (WGS) entry which is preliminary data.</text>
</comment>
<dbReference type="PROSITE" id="PS50053">
    <property type="entry name" value="UBIQUITIN_2"/>
    <property type="match status" value="1"/>
</dbReference>
<dbReference type="SUPFAM" id="SSF57829">
    <property type="entry name" value="Zn-binding ribosomal proteins"/>
    <property type="match status" value="1"/>
</dbReference>
<keyword evidence="6" id="KW-0963">Cytoplasm</keyword>
<dbReference type="SUPFAM" id="SSF54236">
    <property type="entry name" value="Ubiquitin-like"/>
    <property type="match status" value="1"/>
</dbReference>
<evidence type="ECO:0000256" key="13">
    <source>
        <dbReference type="SAM" id="MobiDB-lite"/>
    </source>
</evidence>
<dbReference type="InterPro" id="IPR021752">
    <property type="entry name" value="TF_Rrn7_Zf"/>
</dbReference>
<comment type="subcellular location">
    <subcellularLocation>
        <location evidence="3">Cytoplasm</location>
    </subcellularLocation>
    <subcellularLocation>
        <location evidence="2">Nucleus</location>
    </subcellularLocation>
</comment>
<accession>A0ABR0FLQ9</accession>
<gene>
    <name evidence="15" type="ORF">QC761_0052280</name>
</gene>
<evidence type="ECO:0000256" key="8">
    <source>
        <dbReference type="ARBA" id="ARBA00022980"/>
    </source>
</evidence>
<dbReference type="Pfam" id="PF11781">
    <property type="entry name" value="Zn_ribbon_RRN7"/>
    <property type="match status" value="1"/>
</dbReference>
<evidence type="ECO:0000256" key="4">
    <source>
        <dbReference type="ARBA" id="ARBA00008373"/>
    </source>
</evidence>
<evidence type="ECO:0000313" key="16">
    <source>
        <dbReference type="Proteomes" id="UP001322138"/>
    </source>
</evidence>
<comment type="similarity">
    <text evidence="5">In the C-terminal section; belongs to the eukaryotic ribosomal protein eL40 family.</text>
</comment>
<dbReference type="GeneID" id="87891676"/>
<evidence type="ECO:0000259" key="14">
    <source>
        <dbReference type="PROSITE" id="PS50053"/>
    </source>
</evidence>
<evidence type="ECO:0000256" key="12">
    <source>
        <dbReference type="ARBA" id="ARBA00045962"/>
    </source>
</evidence>
<keyword evidence="7" id="KW-1017">Isopeptide bond</keyword>
<dbReference type="InterPro" id="IPR000626">
    <property type="entry name" value="Ubiquitin-like_dom"/>
</dbReference>
<evidence type="ECO:0000256" key="5">
    <source>
        <dbReference type="ARBA" id="ARBA00010570"/>
    </source>
</evidence>
<comment type="function">
    <text evidence="1">Component of the 60S subunit of the ribosome.</text>
</comment>
<dbReference type="InterPro" id="IPR019954">
    <property type="entry name" value="Ubiquitin_CS"/>
</dbReference>
<evidence type="ECO:0000256" key="1">
    <source>
        <dbReference type="ARBA" id="ARBA00002241"/>
    </source>
</evidence>
<dbReference type="SMART" id="SM00213">
    <property type="entry name" value="UBQ"/>
    <property type="match status" value="1"/>
</dbReference>
<organism evidence="15 16">
    <name type="scientific">Podospora bellae-mahoneyi</name>
    <dbReference type="NCBI Taxonomy" id="2093777"/>
    <lineage>
        <taxon>Eukaryota</taxon>
        <taxon>Fungi</taxon>
        <taxon>Dikarya</taxon>
        <taxon>Ascomycota</taxon>
        <taxon>Pezizomycotina</taxon>
        <taxon>Sordariomycetes</taxon>
        <taxon>Sordariomycetidae</taxon>
        <taxon>Sordariales</taxon>
        <taxon>Podosporaceae</taxon>
        <taxon>Podospora</taxon>
    </lineage>
</organism>
<keyword evidence="8" id="KW-0689">Ribosomal protein</keyword>
<evidence type="ECO:0000313" key="15">
    <source>
        <dbReference type="EMBL" id="KAK4644398.1"/>
    </source>
</evidence>
<sequence>MVPPRKHHRFPSGQTCSECPAKKWYLDNGMRFCQNGHRVEGYVQFDVDQEGDGFGSMGKTLTVKKEKREKPKQQLSGNEGRKLYLECLQLILRKQLRWLIKEKRLNGELEGVVRDLWLLRVGGFKGIEKKKDEAGEGGAGERRKKRRRGVSVDEGEEEEGGLIMFSSQTEGEGEKGNKRRDWGSELWDLPGVMDTLGLVYLGCVMRGEPVRVGDVWRWARNGWMPFLSAIDYIPKEWKDRLPIWAHQSLLTRYVKFKGGELHKRVMGLLIGYKQNHGLIFPAVAAPPLLFLSIQDLALPADVHPYAQNICELLQLRYSFPTRETNHERHTLLDIPDVLLTAALVVATKYLYPLDSIDRHPRDHNDVLSMKMNWNVWEQEFANHEDKKPPMLEFEGMNPQKIWTMDKKDITELLNWFQDTQIEKNPANETEIDRLFPLERIPPVPRVQGPTEDEIEARLQRVGKAMQLIKPQLDARTRTGGGGVIKTKRVGSDYREYRFVEELEGHAKRFYEVVADISGMDLEELVRAVYSLDQLLYNWQRMEKKQIKHESGIVQIFVKTLTGKTITLEVESSDTIDNVKAKIQDKEGIPPDQQRLIFAGKQLEDGRTLSDYNIQKESTLHLVLRLRGGIIEPSLKALASKFNCDKMICRKCYARLPPRATNCRKRKCGHTNQLRPKKKLK</sequence>
<evidence type="ECO:0000256" key="7">
    <source>
        <dbReference type="ARBA" id="ARBA00022499"/>
    </source>
</evidence>
<evidence type="ECO:0000256" key="3">
    <source>
        <dbReference type="ARBA" id="ARBA00004496"/>
    </source>
</evidence>
<feature type="region of interest" description="Disordered" evidence="13">
    <location>
        <begin position="130"/>
        <end position="158"/>
    </location>
</feature>
<dbReference type="PRINTS" id="PR00348">
    <property type="entry name" value="UBIQUITIN"/>
</dbReference>
<proteinExistence type="inferred from homology"/>
<dbReference type="Pfam" id="PF01020">
    <property type="entry name" value="Ribosomal_L40e"/>
    <property type="match status" value="1"/>
</dbReference>
<protein>
    <recommendedName>
        <fullName evidence="14">Ubiquitin-like domain-containing protein</fullName>
    </recommendedName>
</protein>
<keyword evidence="10" id="KW-0687">Ribonucleoprotein</keyword>
<evidence type="ECO:0000256" key="10">
    <source>
        <dbReference type="ARBA" id="ARBA00023274"/>
    </source>
</evidence>
<dbReference type="InterPro" id="IPR001975">
    <property type="entry name" value="Ribosomal_eL40_dom"/>
</dbReference>
<dbReference type="InterPro" id="IPR048538">
    <property type="entry name" value="Rrn7_cyclin_C"/>
</dbReference>
<dbReference type="Gene3D" id="4.10.1060.50">
    <property type="match status" value="1"/>
</dbReference>